<proteinExistence type="predicted"/>
<dbReference type="EMBL" id="CP163443">
    <property type="protein sequence ID" value="XDQ59297.1"/>
    <property type="molecule type" value="Genomic_DNA"/>
</dbReference>
<evidence type="ECO:0000313" key="1">
    <source>
        <dbReference type="EMBL" id="XDQ59297.1"/>
    </source>
</evidence>
<organism evidence="1">
    <name type="scientific">Streptomyces sp. R41</name>
    <dbReference type="NCBI Taxonomy" id="3238632"/>
    <lineage>
        <taxon>Bacteria</taxon>
        <taxon>Bacillati</taxon>
        <taxon>Actinomycetota</taxon>
        <taxon>Actinomycetes</taxon>
        <taxon>Kitasatosporales</taxon>
        <taxon>Streptomycetaceae</taxon>
        <taxon>Streptomyces</taxon>
    </lineage>
</organism>
<dbReference type="RefSeq" id="WP_369252933.1">
    <property type="nucleotide sequence ID" value="NZ_CP163443.1"/>
</dbReference>
<gene>
    <name evidence="1" type="ORF">AB5J53_01730</name>
</gene>
<name>A0AB39RVL2_9ACTN</name>
<accession>A0AB39RVL2</accession>
<dbReference type="AlphaFoldDB" id="A0AB39RVL2"/>
<sequence length="46" mass="5650">MSALEHRPRRLARYNGTNEDAQEYGRRARDLYNIFEKYNMVMRNRS</sequence>
<protein>
    <submittedName>
        <fullName evidence="1">Uncharacterized protein</fullName>
    </submittedName>
</protein>
<reference evidence="1" key="1">
    <citation type="submission" date="2024-07" db="EMBL/GenBank/DDBJ databases">
        <authorList>
            <person name="Yu S.T."/>
        </authorList>
    </citation>
    <scope>NUCLEOTIDE SEQUENCE</scope>
    <source>
        <strain evidence="1">R41</strain>
    </source>
</reference>